<name>A0A418Y9X3_9GAMM</name>
<dbReference type="AlphaFoldDB" id="A0A418Y9X3"/>
<comment type="caution">
    <text evidence="1">The sequence shown here is derived from an EMBL/GenBank/DDBJ whole genome shotgun (WGS) entry which is preliminary data.</text>
</comment>
<reference evidence="1 2" key="1">
    <citation type="submission" date="2018-09" db="EMBL/GenBank/DDBJ databases">
        <authorList>
            <person name="Wang F."/>
        </authorList>
    </citation>
    <scope>NUCLEOTIDE SEQUENCE [LARGE SCALE GENOMIC DNA]</scope>
    <source>
        <strain evidence="1 2">PLHSC7-2</strain>
    </source>
</reference>
<dbReference type="EMBL" id="QZCH01000040">
    <property type="protein sequence ID" value="RJG38599.1"/>
    <property type="molecule type" value="Genomic_DNA"/>
</dbReference>
<protein>
    <submittedName>
        <fullName evidence="1">DUF3080 family protein</fullName>
    </submittedName>
</protein>
<reference evidence="1 2" key="2">
    <citation type="submission" date="2019-01" db="EMBL/GenBank/DDBJ databases">
        <title>Motilimonas pumilus sp. nov., isolated from the gut of sea cucumber (Apostichopus japonicus).</title>
        <authorList>
            <person name="Wang F.-Q."/>
            <person name="Ren L.-H."/>
            <person name="Lin Y.-W."/>
            <person name="Sun G.-H."/>
            <person name="Du Z.-J."/>
            <person name="Zhao J.-X."/>
            <person name="Liu X.-J."/>
            <person name="Liu L.-J."/>
        </authorList>
    </citation>
    <scope>NUCLEOTIDE SEQUENCE [LARGE SCALE GENOMIC DNA]</scope>
    <source>
        <strain evidence="1 2">PLHSC7-2</strain>
    </source>
</reference>
<keyword evidence="2" id="KW-1185">Reference proteome</keyword>
<dbReference type="Pfam" id="PF11279">
    <property type="entry name" value="DUF3080"/>
    <property type="match status" value="1"/>
</dbReference>
<accession>A0A418Y9X3</accession>
<evidence type="ECO:0000313" key="1">
    <source>
        <dbReference type="EMBL" id="RJG38599.1"/>
    </source>
</evidence>
<organism evidence="1 2">
    <name type="scientific">Motilimonas pumila</name>
    <dbReference type="NCBI Taxonomy" id="2303987"/>
    <lineage>
        <taxon>Bacteria</taxon>
        <taxon>Pseudomonadati</taxon>
        <taxon>Pseudomonadota</taxon>
        <taxon>Gammaproteobacteria</taxon>
        <taxon>Alteromonadales</taxon>
        <taxon>Alteromonadales genera incertae sedis</taxon>
        <taxon>Motilimonas</taxon>
    </lineage>
</organism>
<sequence length="376" mass="42546">MTEPWLTHIIKFLLAASVVAVTSACSPAEQAMFTEYNERLARVLDTQTGASESSKSDLLPANWPSRKELFQSNAAPTISVIELLALPDCGLKYLISQRNEILAKHMNTAAQLHYEIDMIVALKRCQNEFANKMTSADISLLTKIEAEKQQNITGHFLNLLFAEPETHLALKPITKTVAGRSHQHEQDVIEAFDYFKGLSLLVSNLQQGTDITLEQRATFSLEHTQQALSRLYNNRYFSELVFSMQFAKTQLAQATLYIQTVSDNNHCQQFSKQKIAILKNVLMLFYIQQQQPYMVELIQSYQQIRAAVIGSLLTQTNLTPKQSQVVIYYNSGIDIELKKSSQEHARAWQTLLKQCNIQTQSLVSGRKLNTLQSVVE</sequence>
<evidence type="ECO:0000313" key="2">
    <source>
        <dbReference type="Proteomes" id="UP000283255"/>
    </source>
</evidence>
<dbReference type="OrthoDB" id="6997572at2"/>
<dbReference type="InterPro" id="IPR021431">
    <property type="entry name" value="DUF3080"/>
</dbReference>
<dbReference type="RefSeq" id="WP_119912375.1">
    <property type="nucleotide sequence ID" value="NZ_QZCH01000040.1"/>
</dbReference>
<proteinExistence type="predicted"/>
<gene>
    <name evidence="1" type="ORF">D1Z90_18985</name>
</gene>
<dbReference type="Proteomes" id="UP000283255">
    <property type="component" value="Unassembled WGS sequence"/>
</dbReference>